<dbReference type="Pfam" id="PF03184">
    <property type="entry name" value="DDE_1"/>
    <property type="match status" value="1"/>
</dbReference>
<keyword evidence="5" id="KW-1185">Reference proteome</keyword>
<dbReference type="OrthoDB" id="4327074at2759"/>
<feature type="region of interest" description="Disordered" evidence="1">
    <location>
        <begin position="344"/>
        <end position="422"/>
    </location>
</feature>
<feature type="compositionally biased region" description="Basic residues" evidence="1">
    <location>
        <begin position="385"/>
        <end position="394"/>
    </location>
</feature>
<protein>
    <submittedName>
        <fullName evidence="4">(apollo) hypothetical protein</fullName>
    </submittedName>
</protein>
<dbReference type="Pfam" id="PF05225">
    <property type="entry name" value="HTH_psq"/>
    <property type="match status" value="1"/>
</dbReference>
<dbReference type="PANTHER" id="PTHR19303:SF74">
    <property type="entry name" value="POGO TRANSPOSABLE ELEMENT WITH KRAB DOMAIN"/>
    <property type="match status" value="1"/>
</dbReference>
<evidence type="ECO:0000313" key="4">
    <source>
        <dbReference type="EMBL" id="CAG5008131.1"/>
    </source>
</evidence>
<evidence type="ECO:0000313" key="5">
    <source>
        <dbReference type="Proteomes" id="UP000691718"/>
    </source>
</evidence>
<dbReference type="Proteomes" id="UP000691718">
    <property type="component" value="Unassembled WGS sequence"/>
</dbReference>
<feature type="domain" description="DDE-1" evidence="2">
    <location>
        <begin position="180"/>
        <end position="270"/>
    </location>
</feature>
<name>A0A8S3X8Y4_PARAO</name>
<feature type="domain" description="HTH psq-type" evidence="3">
    <location>
        <begin position="16"/>
        <end position="52"/>
    </location>
</feature>
<evidence type="ECO:0000259" key="3">
    <source>
        <dbReference type="Pfam" id="PF05225"/>
    </source>
</evidence>
<dbReference type="InterPro" id="IPR050863">
    <property type="entry name" value="CenT-Element_Derived"/>
</dbReference>
<dbReference type="InterPro" id="IPR004875">
    <property type="entry name" value="DDE_SF_endonuclease_dom"/>
</dbReference>
<comment type="caution">
    <text evidence="4">The sequence shown here is derived from an EMBL/GenBank/DDBJ whole genome shotgun (WGS) entry which is preliminary data.</text>
</comment>
<feature type="compositionally biased region" description="Polar residues" evidence="1">
    <location>
        <begin position="344"/>
        <end position="356"/>
    </location>
</feature>
<sequence>MPKFKGRISDRGKWDENKMKEAVKNVMEGKLSVRQAADRFDVPRSSLHDRLKVLKSGKEVAFYPKLGRFETTFSENFSMQLYEHVKELDNRLMPLSRKEFLKLAFDLAENLKIPHRFNKEKGVAGKDFFYSFRKKYPNIVLRTPESTSIARAVGFNKPQKMDKNGRLMIGAPPDSIATPQESGWMNGEVFFQWLQHFKQHVQPTETNPVLLILDGHASHKELAVIKYARNHHIHMLSTPPHTTHKLQPLDRTFFKPFKSAFATASSAWMRRNPAARITDYDIAALVDEAFSRAARLDIAQNGFKCTGIYPFNPEIFTDIDFLPSMMTDVMQEVSSKKNMANQFSVAHSSPVPSTSHALPANEPESSTSSTDILKQLSPFPDASKKRSLKRARKTQRSEIITSSPYKKDVEERQRSRDRKPKK</sequence>
<evidence type="ECO:0000256" key="1">
    <source>
        <dbReference type="SAM" id="MobiDB-lite"/>
    </source>
</evidence>
<reference evidence="4" key="1">
    <citation type="submission" date="2021-04" db="EMBL/GenBank/DDBJ databases">
        <authorList>
            <person name="Tunstrom K."/>
        </authorList>
    </citation>
    <scope>NUCLEOTIDE SEQUENCE</scope>
</reference>
<proteinExistence type="predicted"/>
<dbReference type="GO" id="GO:0005634">
    <property type="term" value="C:nucleus"/>
    <property type="evidence" value="ECO:0007669"/>
    <property type="project" value="TreeGrafter"/>
</dbReference>
<evidence type="ECO:0000259" key="2">
    <source>
        <dbReference type="Pfam" id="PF03184"/>
    </source>
</evidence>
<organism evidence="4 5">
    <name type="scientific">Parnassius apollo</name>
    <name type="common">Apollo butterfly</name>
    <name type="synonym">Papilio apollo</name>
    <dbReference type="NCBI Taxonomy" id="110799"/>
    <lineage>
        <taxon>Eukaryota</taxon>
        <taxon>Metazoa</taxon>
        <taxon>Ecdysozoa</taxon>
        <taxon>Arthropoda</taxon>
        <taxon>Hexapoda</taxon>
        <taxon>Insecta</taxon>
        <taxon>Pterygota</taxon>
        <taxon>Neoptera</taxon>
        <taxon>Endopterygota</taxon>
        <taxon>Lepidoptera</taxon>
        <taxon>Glossata</taxon>
        <taxon>Ditrysia</taxon>
        <taxon>Papilionoidea</taxon>
        <taxon>Papilionidae</taxon>
        <taxon>Parnassiinae</taxon>
        <taxon>Parnassini</taxon>
        <taxon>Parnassius</taxon>
        <taxon>Parnassius</taxon>
    </lineage>
</organism>
<dbReference type="InterPro" id="IPR007889">
    <property type="entry name" value="HTH_Psq"/>
</dbReference>
<dbReference type="EMBL" id="CAJQZP010001011">
    <property type="protein sequence ID" value="CAG5008131.1"/>
    <property type="molecule type" value="Genomic_DNA"/>
</dbReference>
<feature type="compositionally biased region" description="Basic and acidic residues" evidence="1">
    <location>
        <begin position="405"/>
        <end position="414"/>
    </location>
</feature>
<dbReference type="PANTHER" id="PTHR19303">
    <property type="entry name" value="TRANSPOSON"/>
    <property type="match status" value="1"/>
</dbReference>
<dbReference type="AlphaFoldDB" id="A0A8S3X8Y4"/>
<feature type="compositionally biased region" description="Polar residues" evidence="1">
    <location>
        <begin position="363"/>
        <end position="372"/>
    </location>
</feature>
<accession>A0A8S3X8Y4</accession>
<gene>
    <name evidence="4" type="ORF">PAPOLLO_LOCUS15018</name>
</gene>
<dbReference type="GO" id="GO:0003677">
    <property type="term" value="F:DNA binding"/>
    <property type="evidence" value="ECO:0007669"/>
    <property type="project" value="InterPro"/>
</dbReference>